<proteinExistence type="predicted"/>
<organism evidence="1 2">
    <name type="scientific">Tribolium castaneum</name>
    <name type="common">Red flour beetle</name>
    <dbReference type="NCBI Taxonomy" id="7070"/>
    <lineage>
        <taxon>Eukaryota</taxon>
        <taxon>Metazoa</taxon>
        <taxon>Ecdysozoa</taxon>
        <taxon>Arthropoda</taxon>
        <taxon>Hexapoda</taxon>
        <taxon>Insecta</taxon>
        <taxon>Pterygota</taxon>
        <taxon>Neoptera</taxon>
        <taxon>Endopterygota</taxon>
        <taxon>Coleoptera</taxon>
        <taxon>Polyphaga</taxon>
        <taxon>Cucujiformia</taxon>
        <taxon>Tenebrionidae</taxon>
        <taxon>Tenebrionidae incertae sedis</taxon>
        <taxon>Tribolium</taxon>
    </lineage>
</organism>
<keyword evidence="2" id="KW-1185">Reference proteome</keyword>
<sequence length="37" mass="4510">MLIPRKYVRIIVILRLQTKKRLTRRREPEIVSSDLAF</sequence>
<dbReference type="InParanoid" id="A0A139WF27"/>
<reference evidence="1 2" key="1">
    <citation type="journal article" date="2008" name="Nature">
        <title>The genome of the model beetle and pest Tribolium castaneum.</title>
        <authorList>
            <consortium name="Tribolium Genome Sequencing Consortium"/>
            <person name="Richards S."/>
            <person name="Gibbs R.A."/>
            <person name="Weinstock G.M."/>
            <person name="Brown S.J."/>
            <person name="Denell R."/>
            <person name="Beeman R.W."/>
            <person name="Gibbs R."/>
            <person name="Beeman R.W."/>
            <person name="Brown S.J."/>
            <person name="Bucher G."/>
            <person name="Friedrich M."/>
            <person name="Grimmelikhuijzen C.J."/>
            <person name="Klingler M."/>
            <person name="Lorenzen M."/>
            <person name="Richards S."/>
            <person name="Roth S."/>
            <person name="Schroder R."/>
            <person name="Tautz D."/>
            <person name="Zdobnov E.M."/>
            <person name="Muzny D."/>
            <person name="Gibbs R.A."/>
            <person name="Weinstock G.M."/>
            <person name="Attaway T."/>
            <person name="Bell S."/>
            <person name="Buhay C.J."/>
            <person name="Chandrabose M.N."/>
            <person name="Chavez D."/>
            <person name="Clerk-Blankenburg K.P."/>
            <person name="Cree A."/>
            <person name="Dao M."/>
            <person name="Davis C."/>
            <person name="Chacko J."/>
            <person name="Dinh H."/>
            <person name="Dugan-Rocha S."/>
            <person name="Fowler G."/>
            <person name="Garner T.T."/>
            <person name="Garnes J."/>
            <person name="Gnirke A."/>
            <person name="Hawes A."/>
            <person name="Hernandez J."/>
            <person name="Hines S."/>
            <person name="Holder M."/>
            <person name="Hume J."/>
            <person name="Jhangiani S.N."/>
            <person name="Joshi V."/>
            <person name="Khan Z.M."/>
            <person name="Jackson L."/>
            <person name="Kovar C."/>
            <person name="Kowis A."/>
            <person name="Lee S."/>
            <person name="Lewis L.R."/>
            <person name="Margolis J."/>
            <person name="Morgan M."/>
            <person name="Nazareth L.V."/>
            <person name="Nguyen N."/>
            <person name="Okwuonu G."/>
            <person name="Parker D."/>
            <person name="Richards S."/>
            <person name="Ruiz S.J."/>
            <person name="Santibanez J."/>
            <person name="Savard J."/>
            <person name="Scherer S.E."/>
            <person name="Schneider B."/>
            <person name="Sodergren E."/>
            <person name="Tautz D."/>
            <person name="Vattahil S."/>
            <person name="Villasana D."/>
            <person name="White C.S."/>
            <person name="Wright R."/>
            <person name="Park Y."/>
            <person name="Beeman R.W."/>
            <person name="Lord J."/>
            <person name="Oppert B."/>
            <person name="Lorenzen M."/>
            <person name="Brown S."/>
            <person name="Wang L."/>
            <person name="Savard J."/>
            <person name="Tautz D."/>
            <person name="Richards S."/>
            <person name="Weinstock G."/>
            <person name="Gibbs R.A."/>
            <person name="Liu Y."/>
            <person name="Worley K."/>
            <person name="Weinstock G."/>
            <person name="Elsik C.G."/>
            <person name="Reese J.T."/>
            <person name="Elhaik E."/>
            <person name="Landan G."/>
            <person name="Graur D."/>
            <person name="Arensburger P."/>
            <person name="Atkinson P."/>
            <person name="Beeman R.W."/>
            <person name="Beidler J."/>
            <person name="Brown S.J."/>
            <person name="Demuth J.P."/>
            <person name="Drury D.W."/>
            <person name="Du Y.Z."/>
            <person name="Fujiwara H."/>
            <person name="Lorenzen M."/>
            <person name="Maselli V."/>
            <person name="Osanai M."/>
            <person name="Park Y."/>
            <person name="Robertson H.M."/>
            <person name="Tu Z."/>
            <person name="Wang J.J."/>
            <person name="Wang S."/>
            <person name="Richards S."/>
            <person name="Song H."/>
            <person name="Zhang L."/>
            <person name="Sodergren E."/>
            <person name="Werner D."/>
            <person name="Stanke M."/>
            <person name="Morgenstern B."/>
            <person name="Solovyev V."/>
            <person name="Kosarev P."/>
            <person name="Brown G."/>
            <person name="Chen H.C."/>
            <person name="Ermolaeva O."/>
            <person name="Hlavina W."/>
            <person name="Kapustin Y."/>
            <person name="Kiryutin B."/>
            <person name="Kitts P."/>
            <person name="Maglott D."/>
            <person name="Pruitt K."/>
            <person name="Sapojnikov V."/>
            <person name="Souvorov A."/>
            <person name="Mackey A.J."/>
            <person name="Waterhouse R.M."/>
            <person name="Wyder S."/>
            <person name="Zdobnov E.M."/>
            <person name="Zdobnov E.M."/>
            <person name="Wyder S."/>
            <person name="Kriventseva E.V."/>
            <person name="Kadowaki T."/>
            <person name="Bork P."/>
            <person name="Aranda M."/>
            <person name="Bao R."/>
            <person name="Beermann A."/>
            <person name="Berns N."/>
            <person name="Bolognesi R."/>
            <person name="Bonneton F."/>
            <person name="Bopp D."/>
            <person name="Brown S.J."/>
            <person name="Bucher G."/>
            <person name="Butts T."/>
            <person name="Chaumot A."/>
            <person name="Denell R.E."/>
            <person name="Ferrier D.E."/>
            <person name="Friedrich M."/>
            <person name="Gordon C.M."/>
            <person name="Jindra M."/>
            <person name="Klingler M."/>
            <person name="Lan Q."/>
            <person name="Lattorff H.M."/>
            <person name="Laudet V."/>
            <person name="von Levetsow C."/>
            <person name="Liu Z."/>
            <person name="Lutz R."/>
            <person name="Lynch J.A."/>
            <person name="da Fonseca R.N."/>
            <person name="Posnien N."/>
            <person name="Reuter R."/>
            <person name="Roth S."/>
            <person name="Savard J."/>
            <person name="Schinko J.B."/>
            <person name="Schmitt C."/>
            <person name="Schoppmeier M."/>
            <person name="Schroder R."/>
            <person name="Shippy T.D."/>
            <person name="Simonnet F."/>
            <person name="Marques-Souza H."/>
            <person name="Tautz D."/>
            <person name="Tomoyasu Y."/>
            <person name="Trauner J."/>
            <person name="Van der Zee M."/>
            <person name="Vervoort M."/>
            <person name="Wittkopp N."/>
            <person name="Wimmer E.A."/>
            <person name="Yang X."/>
            <person name="Jones A.K."/>
            <person name="Sattelle D.B."/>
            <person name="Ebert P.R."/>
            <person name="Nelson D."/>
            <person name="Scott J.G."/>
            <person name="Beeman R.W."/>
            <person name="Muthukrishnan S."/>
            <person name="Kramer K.J."/>
            <person name="Arakane Y."/>
            <person name="Beeman R.W."/>
            <person name="Zhu Q."/>
            <person name="Hogenkamp D."/>
            <person name="Dixit R."/>
            <person name="Oppert B."/>
            <person name="Jiang H."/>
            <person name="Zou Z."/>
            <person name="Marshall J."/>
            <person name="Elpidina E."/>
            <person name="Vinokurov K."/>
            <person name="Oppert C."/>
            <person name="Zou Z."/>
            <person name="Evans J."/>
            <person name="Lu Z."/>
            <person name="Zhao P."/>
            <person name="Sumathipala N."/>
            <person name="Altincicek B."/>
            <person name="Vilcinskas A."/>
            <person name="Williams M."/>
            <person name="Hultmark D."/>
            <person name="Hetru C."/>
            <person name="Jiang H."/>
            <person name="Grimmelikhuijzen C.J."/>
            <person name="Hauser F."/>
            <person name="Cazzamali G."/>
            <person name="Williamson M."/>
            <person name="Park Y."/>
            <person name="Li B."/>
            <person name="Tanaka Y."/>
            <person name="Predel R."/>
            <person name="Neupert S."/>
            <person name="Schachtner J."/>
            <person name="Verleyen P."/>
            <person name="Raible F."/>
            <person name="Bork P."/>
            <person name="Friedrich M."/>
            <person name="Walden K.K."/>
            <person name="Robertson H.M."/>
            <person name="Angeli S."/>
            <person name="Foret S."/>
            <person name="Bucher G."/>
            <person name="Schuetz S."/>
            <person name="Maleszka R."/>
            <person name="Wimmer E.A."/>
            <person name="Beeman R.W."/>
            <person name="Lorenzen M."/>
            <person name="Tomoyasu Y."/>
            <person name="Miller S.C."/>
            <person name="Grossmann D."/>
            <person name="Bucher G."/>
        </authorList>
    </citation>
    <scope>NUCLEOTIDE SEQUENCE [LARGE SCALE GENOMIC DNA]</scope>
    <source>
        <strain evidence="1 2">Georgia GA2</strain>
    </source>
</reference>
<evidence type="ECO:0000313" key="1">
    <source>
        <dbReference type="EMBL" id="KYB26588.1"/>
    </source>
</evidence>
<accession>A0A139WF27</accession>
<reference evidence="1 2" key="2">
    <citation type="journal article" date="2010" name="Nucleic Acids Res.">
        <title>BeetleBase in 2010: revisions to provide comprehensive genomic information for Tribolium castaneum.</title>
        <authorList>
            <person name="Kim H.S."/>
            <person name="Murphy T."/>
            <person name="Xia J."/>
            <person name="Caragea D."/>
            <person name="Park Y."/>
            <person name="Beeman R.W."/>
            <person name="Lorenzen M.D."/>
            <person name="Butcher S."/>
            <person name="Manak J.R."/>
            <person name="Brown S.J."/>
        </authorList>
    </citation>
    <scope>GENOME REANNOTATION</scope>
    <source>
        <strain evidence="1 2">Georgia GA2</strain>
    </source>
</reference>
<protein>
    <submittedName>
        <fullName evidence="1">Uncharacterized protein</fullName>
    </submittedName>
</protein>
<dbReference type="Proteomes" id="UP000007266">
    <property type="component" value="Linkage group 7"/>
</dbReference>
<dbReference type="EMBL" id="KQ971353">
    <property type="protein sequence ID" value="KYB26588.1"/>
    <property type="molecule type" value="Genomic_DNA"/>
</dbReference>
<name>A0A139WF27_TRICA</name>
<evidence type="ECO:0000313" key="2">
    <source>
        <dbReference type="Proteomes" id="UP000007266"/>
    </source>
</evidence>
<dbReference type="AlphaFoldDB" id="A0A139WF27"/>
<gene>
    <name evidence="1" type="primary">AUGUSTUS-3.0.2_33664</name>
    <name evidence="1" type="ORF">TcasGA2_TC033664</name>
</gene>